<evidence type="ECO:0000256" key="3">
    <source>
        <dbReference type="ARBA" id="ARBA00023004"/>
    </source>
</evidence>
<protein>
    <submittedName>
        <fullName evidence="6">Cytochrome C</fullName>
    </submittedName>
</protein>
<feature type="domain" description="Cytochrome c" evidence="5">
    <location>
        <begin position="47"/>
        <end position="161"/>
    </location>
</feature>
<dbReference type="PANTHER" id="PTHR35008">
    <property type="entry name" value="BLL4482 PROTEIN-RELATED"/>
    <property type="match status" value="1"/>
</dbReference>
<dbReference type="InterPro" id="IPR036909">
    <property type="entry name" value="Cyt_c-like_dom_sf"/>
</dbReference>
<evidence type="ECO:0000256" key="4">
    <source>
        <dbReference type="PROSITE-ProRule" id="PRU00433"/>
    </source>
</evidence>
<evidence type="ECO:0000313" key="7">
    <source>
        <dbReference type="Proteomes" id="UP000226437"/>
    </source>
</evidence>
<dbReference type="Gene3D" id="1.10.760.10">
    <property type="entry name" value="Cytochrome c-like domain"/>
    <property type="match status" value="2"/>
</dbReference>
<dbReference type="Pfam" id="PF00034">
    <property type="entry name" value="Cytochrom_C"/>
    <property type="match status" value="1"/>
</dbReference>
<keyword evidence="1 4" id="KW-0349">Heme</keyword>
<dbReference type="InterPro" id="IPR051459">
    <property type="entry name" value="Cytochrome_c-type_DH"/>
</dbReference>
<keyword evidence="3 4" id="KW-0408">Iron</keyword>
<dbReference type="GO" id="GO:0020037">
    <property type="term" value="F:heme binding"/>
    <property type="evidence" value="ECO:0007669"/>
    <property type="project" value="InterPro"/>
</dbReference>
<keyword evidence="2 4" id="KW-0479">Metal-binding</keyword>
<dbReference type="PROSITE" id="PS51007">
    <property type="entry name" value="CYTC"/>
    <property type="match status" value="2"/>
</dbReference>
<accession>A0A2G0CAZ0</accession>
<dbReference type="GO" id="GO:0046872">
    <property type="term" value="F:metal ion binding"/>
    <property type="evidence" value="ECO:0007669"/>
    <property type="project" value="UniProtKB-KW"/>
</dbReference>
<sequence length="326" mass="36036">MSKKILKIGLYLLAGLLVVVTGVLIYVSTALPAVDPAPDLKVELTPERVARGEYLANYVMSCTDCHSPRDWSQYAAPLVPHSLGRGGEIFDQQMGLPGRYVSANLTPAHLGDWTDGEIFRAITSGVSRDGRALFPIMPYPAYGKAAEEDIHAVIAYLRTLPPIDYVPEPSRSDFPMNFIINTIPQNPQLSDPPDPADRVRYGEYLVNIAACAECHTKQEGGQITGKPYAGGTVFPLPNRSTVTSANLTPHPSGLGNWTEDQFVARFKQYRDSSYQSPAVGDGDPQTIMPWMMYSQMKEEDLRAIYAYLRTLEPVDSRIQHFQASLK</sequence>
<dbReference type="SUPFAM" id="SSF46626">
    <property type="entry name" value="Cytochrome c"/>
    <property type="match status" value="2"/>
</dbReference>
<organism evidence="6 7">
    <name type="scientific">Neolewinella marina</name>
    <dbReference type="NCBI Taxonomy" id="438751"/>
    <lineage>
        <taxon>Bacteria</taxon>
        <taxon>Pseudomonadati</taxon>
        <taxon>Bacteroidota</taxon>
        <taxon>Saprospiria</taxon>
        <taxon>Saprospirales</taxon>
        <taxon>Lewinellaceae</taxon>
        <taxon>Neolewinella</taxon>
    </lineage>
</organism>
<evidence type="ECO:0000256" key="2">
    <source>
        <dbReference type="ARBA" id="ARBA00022723"/>
    </source>
</evidence>
<dbReference type="RefSeq" id="WP_099107864.1">
    <property type="nucleotide sequence ID" value="NZ_JAATJF010000001.1"/>
</dbReference>
<feature type="domain" description="Cytochrome c" evidence="5">
    <location>
        <begin position="197"/>
        <end position="312"/>
    </location>
</feature>
<evidence type="ECO:0000313" key="6">
    <source>
        <dbReference type="EMBL" id="PHK97130.1"/>
    </source>
</evidence>
<comment type="caution">
    <text evidence="6">The sequence shown here is derived from an EMBL/GenBank/DDBJ whole genome shotgun (WGS) entry which is preliminary data.</text>
</comment>
<gene>
    <name evidence="6" type="ORF">CGL56_17390</name>
</gene>
<evidence type="ECO:0000259" key="5">
    <source>
        <dbReference type="PROSITE" id="PS51007"/>
    </source>
</evidence>
<dbReference type="EMBL" id="PDLO01000012">
    <property type="protein sequence ID" value="PHK97130.1"/>
    <property type="molecule type" value="Genomic_DNA"/>
</dbReference>
<dbReference type="GO" id="GO:0009055">
    <property type="term" value="F:electron transfer activity"/>
    <property type="evidence" value="ECO:0007669"/>
    <property type="project" value="InterPro"/>
</dbReference>
<proteinExistence type="predicted"/>
<keyword evidence="7" id="KW-1185">Reference proteome</keyword>
<evidence type="ECO:0000256" key="1">
    <source>
        <dbReference type="ARBA" id="ARBA00022617"/>
    </source>
</evidence>
<reference evidence="6 7" key="1">
    <citation type="submission" date="2017-10" db="EMBL/GenBank/DDBJ databases">
        <title>The draft genome sequence of Lewinella marina KCTC 32374.</title>
        <authorList>
            <person name="Wang K."/>
        </authorList>
    </citation>
    <scope>NUCLEOTIDE SEQUENCE [LARGE SCALE GENOMIC DNA]</scope>
    <source>
        <strain evidence="6 7">MKG-38</strain>
    </source>
</reference>
<name>A0A2G0CAZ0_9BACT</name>
<dbReference type="InterPro" id="IPR009056">
    <property type="entry name" value="Cyt_c-like_dom"/>
</dbReference>
<dbReference type="Proteomes" id="UP000226437">
    <property type="component" value="Unassembled WGS sequence"/>
</dbReference>
<dbReference type="PANTHER" id="PTHR35008:SF4">
    <property type="entry name" value="BLL4482 PROTEIN"/>
    <property type="match status" value="1"/>
</dbReference>
<dbReference type="OrthoDB" id="9809720at2"/>
<dbReference type="AlphaFoldDB" id="A0A2G0CAZ0"/>